<evidence type="ECO:0000256" key="4">
    <source>
        <dbReference type="ARBA" id="ARBA00022840"/>
    </source>
</evidence>
<evidence type="ECO:0000256" key="7">
    <source>
        <dbReference type="SAM" id="Phobius"/>
    </source>
</evidence>
<feature type="transmembrane region" description="Helical" evidence="7">
    <location>
        <begin position="65"/>
        <end position="87"/>
    </location>
</feature>
<dbReference type="InterPro" id="IPR011527">
    <property type="entry name" value="ABC1_TM_dom"/>
</dbReference>
<dbReference type="SUPFAM" id="SSF52540">
    <property type="entry name" value="P-loop containing nucleoside triphosphate hydrolases"/>
    <property type="match status" value="1"/>
</dbReference>
<dbReference type="InterPro" id="IPR036640">
    <property type="entry name" value="ABC1_TM_sf"/>
</dbReference>
<keyword evidence="4 10" id="KW-0067">ATP-binding</keyword>
<proteinExistence type="predicted"/>
<dbReference type="Pfam" id="PF00664">
    <property type="entry name" value="ABC_membrane"/>
    <property type="match status" value="1"/>
</dbReference>
<dbReference type="Gene3D" id="3.40.50.300">
    <property type="entry name" value="P-loop containing nucleotide triphosphate hydrolases"/>
    <property type="match status" value="1"/>
</dbReference>
<dbReference type="InterPro" id="IPR017871">
    <property type="entry name" value="ABC_transporter-like_CS"/>
</dbReference>
<dbReference type="Gene3D" id="1.20.1560.10">
    <property type="entry name" value="ABC transporter type 1, transmembrane domain"/>
    <property type="match status" value="1"/>
</dbReference>
<keyword evidence="5 7" id="KW-1133">Transmembrane helix</keyword>
<reference evidence="10 11" key="1">
    <citation type="submission" date="2023-07" db="EMBL/GenBank/DDBJ databases">
        <title>Genomic Encyclopedia of Type Strains, Phase IV (KMG-IV): sequencing the most valuable type-strain genomes for metagenomic binning, comparative biology and taxonomic classification.</title>
        <authorList>
            <person name="Goeker M."/>
        </authorList>
    </citation>
    <scope>NUCLEOTIDE SEQUENCE [LARGE SCALE GENOMIC DNA]</scope>
    <source>
        <strain evidence="10 11">DSM 17723</strain>
    </source>
</reference>
<dbReference type="PANTHER" id="PTHR43394">
    <property type="entry name" value="ATP-DEPENDENT PERMEASE MDL1, MITOCHONDRIAL"/>
    <property type="match status" value="1"/>
</dbReference>
<dbReference type="SUPFAM" id="SSF90123">
    <property type="entry name" value="ABC transporter transmembrane region"/>
    <property type="match status" value="1"/>
</dbReference>
<evidence type="ECO:0000256" key="2">
    <source>
        <dbReference type="ARBA" id="ARBA00022692"/>
    </source>
</evidence>
<dbReference type="PROSITE" id="PS00211">
    <property type="entry name" value="ABC_TRANSPORTER_1"/>
    <property type="match status" value="1"/>
</dbReference>
<feature type="transmembrane region" description="Helical" evidence="7">
    <location>
        <begin position="26"/>
        <end position="45"/>
    </location>
</feature>
<accession>A0ABT9ZAG3</accession>
<dbReference type="CDD" id="cd18551">
    <property type="entry name" value="ABC_6TM_LmrA_like"/>
    <property type="match status" value="1"/>
</dbReference>
<comment type="subcellular location">
    <subcellularLocation>
        <location evidence="1">Cell membrane</location>
        <topology evidence="1">Multi-pass membrane protein</topology>
    </subcellularLocation>
</comment>
<feature type="transmembrane region" description="Helical" evidence="7">
    <location>
        <begin position="167"/>
        <end position="184"/>
    </location>
</feature>
<dbReference type="InterPro" id="IPR027417">
    <property type="entry name" value="P-loop_NTPase"/>
</dbReference>
<dbReference type="RefSeq" id="WP_307190874.1">
    <property type="nucleotide sequence ID" value="NZ_JAUSTZ010000017.1"/>
</dbReference>
<dbReference type="Proteomes" id="UP001232245">
    <property type="component" value="Unassembled WGS sequence"/>
</dbReference>
<feature type="transmembrane region" description="Helical" evidence="7">
    <location>
        <begin position="141"/>
        <end position="161"/>
    </location>
</feature>
<keyword evidence="3" id="KW-0547">Nucleotide-binding</keyword>
<dbReference type="PROSITE" id="PS50893">
    <property type="entry name" value="ABC_TRANSPORTER_2"/>
    <property type="match status" value="1"/>
</dbReference>
<dbReference type="EMBL" id="JAUSTZ010000017">
    <property type="protein sequence ID" value="MDQ0228260.1"/>
    <property type="molecule type" value="Genomic_DNA"/>
</dbReference>
<dbReference type="InterPro" id="IPR039421">
    <property type="entry name" value="Type_1_exporter"/>
</dbReference>
<dbReference type="PROSITE" id="PS50929">
    <property type="entry name" value="ABC_TM1F"/>
    <property type="match status" value="1"/>
</dbReference>
<dbReference type="GO" id="GO:0005524">
    <property type="term" value="F:ATP binding"/>
    <property type="evidence" value="ECO:0007669"/>
    <property type="project" value="UniProtKB-KW"/>
</dbReference>
<dbReference type="PANTHER" id="PTHR43394:SF1">
    <property type="entry name" value="ATP-BINDING CASSETTE SUB-FAMILY B MEMBER 10, MITOCHONDRIAL"/>
    <property type="match status" value="1"/>
</dbReference>
<dbReference type="SMART" id="SM00382">
    <property type="entry name" value="AAA"/>
    <property type="match status" value="1"/>
</dbReference>
<feature type="domain" description="ABC transmembrane type-1" evidence="9">
    <location>
        <begin position="29"/>
        <end position="308"/>
    </location>
</feature>
<dbReference type="InterPro" id="IPR003593">
    <property type="entry name" value="AAA+_ATPase"/>
</dbReference>
<feature type="transmembrane region" description="Helical" evidence="7">
    <location>
        <begin position="247"/>
        <end position="270"/>
    </location>
</feature>
<sequence>METNHEAKPQVTGFWQLVKDADPPKLLFFFAMVLSLAETGASLILPLLTKSLVDNLSNSSFDISIIIFLIITFLIQTVTSGFSYYYMTAIGESIVASIRNKVWAHTINLPVAFYDRHKSGEIMSRITQDTNTVKTLITQHMITFISGLISIIAATILLFFIDWKITTIMLIAIPISFFIIAPLGKKMFSISKMAQDEMAEFSGNLGRVLSEIRLVKAYHAEEIEIKSGNKRIDHLYQFGLKEAKIQAIISPFMTLIMMLLLILLIGYGGVRVASGTLSAGSLVAIIFYMFQIVLPFSHMATSFTAFQKAMGATDRIQTILKLKPEENKSKQVSKQSAQPILFRNVRFSYNEKEPILKNISLIVPAGKTTAIVGPSGSGKTTLFSLLEQFYQVTGGEILLGDTNIKEFGLSSWRNHIGYVSQESPIMSGTILENITYGINKNIPLFEVERAATQANAMEFISRLPQGLATEVGERGVKLSGGQRQRIAIARALIRNPHILLLDEATSNLDSASEGLVQQALDHLMKGRTTLIIAHRLSTVVNADQIVILEHGEITGIGKHEELLTTHPLYQKLAEQQLQSS</sequence>
<name>A0ABT9ZAG3_9BACI</name>
<evidence type="ECO:0000256" key="6">
    <source>
        <dbReference type="ARBA" id="ARBA00023136"/>
    </source>
</evidence>
<evidence type="ECO:0000313" key="11">
    <source>
        <dbReference type="Proteomes" id="UP001232245"/>
    </source>
</evidence>
<organism evidence="10 11">
    <name type="scientific">Metabacillus niabensis</name>
    <dbReference type="NCBI Taxonomy" id="324854"/>
    <lineage>
        <taxon>Bacteria</taxon>
        <taxon>Bacillati</taxon>
        <taxon>Bacillota</taxon>
        <taxon>Bacilli</taxon>
        <taxon>Bacillales</taxon>
        <taxon>Bacillaceae</taxon>
        <taxon>Metabacillus</taxon>
    </lineage>
</organism>
<keyword evidence="11" id="KW-1185">Reference proteome</keyword>
<evidence type="ECO:0000256" key="1">
    <source>
        <dbReference type="ARBA" id="ARBA00004651"/>
    </source>
</evidence>
<evidence type="ECO:0000313" key="10">
    <source>
        <dbReference type="EMBL" id="MDQ0228260.1"/>
    </source>
</evidence>
<evidence type="ECO:0000259" key="9">
    <source>
        <dbReference type="PROSITE" id="PS50929"/>
    </source>
</evidence>
<protein>
    <submittedName>
        <fullName evidence="10">ATP-binding cassette subfamily B protein AbcA/BmrA</fullName>
    </submittedName>
</protein>
<feature type="domain" description="ABC transporter" evidence="8">
    <location>
        <begin position="340"/>
        <end position="575"/>
    </location>
</feature>
<evidence type="ECO:0000256" key="5">
    <source>
        <dbReference type="ARBA" id="ARBA00022989"/>
    </source>
</evidence>
<dbReference type="Pfam" id="PF00005">
    <property type="entry name" value="ABC_tran"/>
    <property type="match status" value="1"/>
</dbReference>
<dbReference type="InterPro" id="IPR003439">
    <property type="entry name" value="ABC_transporter-like_ATP-bd"/>
</dbReference>
<feature type="transmembrane region" description="Helical" evidence="7">
    <location>
        <begin position="282"/>
        <end position="306"/>
    </location>
</feature>
<keyword evidence="6 7" id="KW-0472">Membrane</keyword>
<evidence type="ECO:0000256" key="3">
    <source>
        <dbReference type="ARBA" id="ARBA00022741"/>
    </source>
</evidence>
<keyword evidence="2 7" id="KW-0812">Transmembrane</keyword>
<evidence type="ECO:0000259" key="8">
    <source>
        <dbReference type="PROSITE" id="PS50893"/>
    </source>
</evidence>
<comment type="caution">
    <text evidence="10">The sequence shown here is derived from an EMBL/GenBank/DDBJ whole genome shotgun (WGS) entry which is preliminary data.</text>
</comment>
<gene>
    <name evidence="10" type="ORF">J2S02_004640</name>
</gene>